<feature type="region of interest" description="Disordered" evidence="1">
    <location>
        <begin position="1"/>
        <end position="20"/>
    </location>
</feature>
<evidence type="ECO:0000313" key="2">
    <source>
        <dbReference type="EMBL" id="PWW06482.1"/>
    </source>
</evidence>
<organism evidence="2 3">
    <name type="scientific">Paenibacillus cellulosilyticus</name>
    <dbReference type="NCBI Taxonomy" id="375489"/>
    <lineage>
        <taxon>Bacteria</taxon>
        <taxon>Bacillati</taxon>
        <taxon>Bacillota</taxon>
        <taxon>Bacilli</taxon>
        <taxon>Bacillales</taxon>
        <taxon>Paenibacillaceae</taxon>
        <taxon>Paenibacillus</taxon>
    </lineage>
</organism>
<gene>
    <name evidence="2" type="ORF">DFQ01_103385</name>
</gene>
<dbReference type="PANTHER" id="PTHR38448">
    <property type="entry name" value="REGULATORY PROTEIN YLBF-RELATED"/>
    <property type="match status" value="1"/>
</dbReference>
<dbReference type="InterPro" id="IPR010368">
    <property type="entry name" value="Com_YlbF"/>
</dbReference>
<protein>
    <submittedName>
        <fullName evidence="2">Cell fate (Sporulation/competence/biofilm development) regulator YmcA (YheA/YmcA/DUF963 family)</fullName>
    </submittedName>
</protein>
<dbReference type="Pfam" id="PF06133">
    <property type="entry name" value="Com_YlbF"/>
    <property type="match status" value="1"/>
</dbReference>
<evidence type="ECO:0000313" key="3">
    <source>
        <dbReference type="Proteomes" id="UP000246635"/>
    </source>
</evidence>
<dbReference type="RefSeq" id="WP_110043154.1">
    <property type="nucleotide sequence ID" value="NZ_CP054612.1"/>
</dbReference>
<proteinExistence type="predicted"/>
<dbReference type="Proteomes" id="UP000246635">
    <property type="component" value="Unassembled WGS sequence"/>
</dbReference>
<accession>A0A2V2YXK8</accession>
<comment type="caution">
    <text evidence="2">The sequence shown here is derived from an EMBL/GenBank/DDBJ whole genome shotgun (WGS) entry which is preliminary data.</text>
</comment>
<dbReference type="Gene3D" id="1.20.1500.10">
    <property type="entry name" value="YheA/YmcA-like"/>
    <property type="match status" value="1"/>
</dbReference>
<keyword evidence="3" id="KW-1185">Reference proteome</keyword>
<dbReference type="PANTHER" id="PTHR38448:SF1">
    <property type="entry name" value="YLBF FAMILY REGULATOR"/>
    <property type="match status" value="1"/>
</dbReference>
<dbReference type="SUPFAM" id="SSF158622">
    <property type="entry name" value="YheA/YmcA-like"/>
    <property type="match status" value="1"/>
</dbReference>
<dbReference type="EMBL" id="QGTQ01000003">
    <property type="protein sequence ID" value="PWW06482.1"/>
    <property type="molecule type" value="Genomic_DNA"/>
</dbReference>
<dbReference type="InterPro" id="IPR052767">
    <property type="entry name" value="Bact_com_dev_regulator"/>
</dbReference>
<dbReference type="InterPro" id="IPR023378">
    <property type="entry name" value="YheA/YmcA-like_dom_sf"/>
</dbReference>
<dbReference type="AlphaFoldDB" id="A0A2V2YXK8"/>
<name>A0A2V2YXK8_9BACL</name>
<dbReference type="OrthoDB" id="2167788at2"/>
<reference evidence="2 3" key="1">
    <citation type="submission" date="2018-05" db="EMBL/GenBank/DDBJ databases">
        <title>Genomic Encyclopedia of Type Strains, Phase III (KMG-III): the genomes of soil and plant-associated and newly described type strains.</title>
        <authorList>
            <person name="Whitman W."/>
        </authorList>
    </citation>
    <scope>NUCLEOTIDE SEQUENCE [LARGE SCALE GENOMIC DNA]</scope>
    <source>
        <strain evidence="2 3">CECT 5696</strain>
    </source>
</reference>
<evidence type="ECO:0000256" key="1">
    <source>
        <dbReference type="SAM" id="MobiDB-lite"/>
    </source>
</evidence>
<sequence length="164" mass="18904">MAEQHAHTCGHDHDHDHDHENGRCVPSFHTRDLIVRKDVMEKAKELADLIYTSEEVERYRQAEKQIQGHERVQSLMALLKKKQKEVVAFEKTFKNETMAKKIEQEMAELQDELDGMPIVSQFQQSQSDINYMLQLVIGVVRDTVAQKLEVEGATEQDEPADCSN</sequence>